<protein>
    <submittedName>
        <fullName evidence="2">Uncharacterized protein</fullName>
    </submittedName>
</protein>
<dbReference type="InParanoid" id="C3ZQL2"/>
<dbReference type="AlphaFoldDB" id="C3ZQL2"/>
<sequence length="514" mass="56964">MVPWSTERVGLGGNIKAVFMCTGCKGGGVSFEASTFVQEEKRHVGGHAVALSFILNGQTYEKYKQALNLGLGMPVFTYNTYYGILSKVYPQVHAILEQQMKKARADMQEMEAGKLGSWKRAVTSGDGVYHTRGYHSKNCTVILVDYLENALLAAIHICQRGKDAVLKDDVLQFPGTSKAAEGYGFELIWEELQAEGMEVEVHWQDADSTSETSFYKFFSRDKSKVMYCGGHVGRAHGKQLEKLAAMKTFSAGFKKKHPKYELDGLKCQCSTHKADCGCLTKKAVRQMKINHFAALVQSGTDAEVYAQRMRALGCYHGRNIHKWKGGKCDFHGKKRCTCNANCDPLNVKCKGKPYSTSHPLTCPMHMMAYQIECEQRAAKSKDVIHPEMGVLSHKVPPRPPPVKGPVARVVQQEDRKKWNKKRPLQHNYGGQDGESDSGGDSDSDDEGDSEVDGMKAQEEGAKVILEKAAMPRNNKKAIGSSVISISRKSCVCGGTDHIRRSSKKCPQNPKRQKV</sequence>
<reference evidence="2" key="1">
    <citation type="journal article" date="2008" name="Nature">
        <title>The amphioxus genome and the evolution of the chordate karyotype.</title>
        <authorList>
            <consortium name="US DOE Joint Genome Institute (JGI-PGF)"/>
            <person name="Putnam N.H."/>
            <person name="Butts T."/>
            <person name="Ferrier D.E.K."/>
            <person name="Furlong R.F."/>
            <person name="Hellsten U."/>
            <person name="Kawashima T."/>
            <person name="Robinson-Rechavi M."/>
            <person name="Shoguchi E."/>
            <person name="Terry A."/>
            <person name="Yu J.-K."/>
            <person name="Benito-Gutierrez E.L."/>
            <person name="Dubchak I."/>
            <person name="Garcia-Fernandez J."/>
            <person name="Gibson-Brown J.J."/>
            <person name="Grigoriev I.V."/>
            <person name="Horton A.C."/>
            <person name="de Jong P.J."/>
            <person name="Jurka J."/>
            <person name="Kapitonov V.V."/>
            <person name="Kohara Y."/>
            <person name="Kuroki Y."/>
            <person name="Lindquist E."/>
            <person name="Lucas S."/>
            <person name="Osoegawa K."/>
            <person name="Pennacchio L.A."/>
            <person name="Salamov A.A."/>
            <person name="Satou Y."/>
            <person name="Sauka-Spengler T."/>
            <person name="Schmutz J."/>
            <person name="Shin-I T."/>
            <person name="Toyoda A."/>
            <person name="Bronner-Fraser M."/>
            <person name="Fujiyama A."/>
            <person name="Holland L.Z."/>
            <person name="Holland P.W.H."/>
            <person name="Satoh N."/>
            <person name="Rokhsar D.S."/>
        </authorList>
    </citation>
    <scope>NUCLEOTIDE SEQUENCE [LARGE SCALE GENOMIC DNA]</scope>
    <source>
        <strain evidence="2">S238N-H82</strain>
        <tissue evidence="2">Testes</tissue>
    </source>
</reference>
<organism>
    <name type="scientific">Branchiostoma floridae</name>
    <name type="common">Florida lancelet</name>
    <name type="synonym">Amphioxus</name>
    <dbReference type="NCBI Taxonomy" id="7739"/>
    <lineage>
        <taxon>Eukaryota</taxon>
        <taxon>Metazoa</taxon>
        <taxon>Chordata</taxon>
        <taxon>Cephalochordata</taxon>
        <taxon>Leptocardii</taxon>
        <taxon>Amphioxiformes</taxon>
        <taxon>Branchiostomatidae</taxon>
        <taxon>Branchiostoma</taxon>
    </lineage>
</organism>
<accession>C3ZQL2</accession>
<evidence type="ECO:0000313" key="2">
    <source>
        <dbReference type="EMBL" id="EEN45268.1"/>
    </source>
</evidence>
<dbReference type="eggNOG" id="ENOG502RZMF">
    <property type="taxonomic scope" value="Eukaryota"/>
</dbReference>
<feature type="region of interest" description="Disordered" evidence="1">
    <location>
        <begin position="390"/>
        <end position="480"/>
    </location>
</feature>
<name>C3ZQL2_BRAFL</name>
<dbReference type="PANTHER" id="PTHR34485">
    <property type="entry name" value="PROLINE-RICH, LACRIMAL 1"/>
    <property type="match status" value="1"/>
</dbReference>
<proteinExistence type="predicted"/>
<dbReference type="PANTHER" id="PTHR34485:SF2">
    <property type="entry name" value="PROLINE RICH, LACRIMAL 1"/>
    <property type="match status" value="1"/>
</dbReference>
<gene>
    <name evidence="2" type="ORF">BRAFLDRAFT_74584</name>
</gene>
<evidence type="ECO:0000256" key="1">
    <source>
        <dbReference type="SAM" id="MobiDB-lite"/>
    </source>
</evidence>
<feature type="compositionally biased region" description="Acidic residues" evidence="1">
    <location>
        <begin position="433"/>
        <end position="451"/>
    </location>
</feature>
<dbReference type="EMBL" id="GG666661">
    <property type="protein sequence ID" value="EEN45268.1"/>
    <property type="molecule type" value="Genomic_DNA"/>
</dbReference>
<feature type="region of interest" description="Disordered" evidence="1">
    <location>
        <begin position="495"/>
        <end position="514"/>
    </location>
</feature>
<feature type="compositionally biased region" description="Basic and acidic residues" evidence="1">
    <location>
        <begin position="452"/>
        <end position="465"/>
    </location>
</feature>